<feature type="domain" description="Transposase IS204/IS1001/IS1096/IS1165 zinc-finger" evidence="3">
    <location>
        <begin position="43"/>
        <end position="86"/>
    </location>
</feature>
<gene>
    <name evidence="4" type="ORF">IMCC3135_09995</name>
</gene>
<proteinExistence type="predicted"/>
<dbReference type="InterPro" id="IPR029261">
    <property type="entry name" value="Transposase_Znf"/>
</dbReference>
<reference evidence="4 5" key="1">
    <citation type="submission" date="2016-12" db="EMBL/GenBank/DDBJ databases">
        <authorList>
            <person name="Song W.-J."/>
            <person name="Kurnit D.M."/>
        </authorList>
    </citation>
    <scope>NUCLEOTIDE SEQUENCE [LARGE SCALE GENOMIC DNA]</scope>
    <source>
        <strain evidence="4 5">IMCC3135</strain>
    </source>
</reference>
<evidence type="ECO:0000259" key="1">
    <source>
        <dbReference type="Pfam" id="PF01610"/>
    </source>
</evidence>
<dbReference type="RefSeq" id="WP_169727435.1">
    <property type="nucleotide sequence ID" value="NZ_CP018632.1"/>
</dbReference>
<dbReference type="AlphaFoldDB" id="A0A2Z2NLQ6"/>
<dbReference type="EMBL" id="CP018632">
    <property type="protein sequence ID" value="ASJ72093.1"/>
    <property type="molecule type" value="Genomic_DNA"/>
</dbReference>
<accession>A0A2Z2NLQ6</accession>
<sequence>MNDKDLYQQILGIPKPWSVTDVGLKLDGGKIEVRVSAPSSADMHCPVCQKVCPRHDKRERRWRHLDTCQYQTVLVAQVPRVKCDEHGIKQIDVPWAEERSRFTALFEILVIDWLKEASVSAVARQLEIRWDAIDGIMQRAVARGLKRRDDTGLYPDLDVDETAFRKRHDYVTVVSDPGTGAVIHLCDDRKKQSLKDFYSSLSEEQRIGIRTISMDMWPAFISATLEGLPGADSKICFDRFHVAQHLGKAVDKVRRDEHKKLKAENNAVLTGTKHDWLRAEQNVPKKRLGAFRKLCNSTLKTARAWAWKEAAAYLWQYRSRTWAIKAWNRWYSGAIRSRLEPVKKAARMIKKHLWGIVNAIVTGTTNAGAESINSRIKMVKVGSRGFRNKNRFKAAIYFHLGDLDLYPETATE</sequence>
<feature type="domain" description="Transposase IS204/IS1001/IS1096/IS1165 helix-turn-helix" evidence="2">
    <location>
        <begin position="92"/>
        <end position="141"/>
    </location>
</feature>
<evidence type="ECO:0000313" key="4">
    <source>
        <dbReference type="EMBL" id="ASJ72093.1"/>
    </source>
</evidence>
<dbReference type="Pfam" id="PF01610">
    <property type="entry name" value="DDE_Tnp_ISL3"/>
    <property type="match status" value="1"/>
</dbReference>
<dbReference type="NCBIfam" id="NF033550">
    <property type="entry name" value="transpos_ISL3"/>
    <property type="match status" value="1"/>
</dbReference>
<organism evidence="4 5">
    <name type="scientific">Granulosicoccus antarcticus IMCC3135</name>
    <dbReference type="NCBI Taxonomy" id="1192854"/>
    <lineage>
        <taxon>Bacteria</taxon>
        <taxon>Pseudomonadati</taxon>
        <taxon>Pseudomonadota</taxon>
        <taxon>Gammaproteobacteria</taxon>
        <taxon>Chromatiales</taxon>
        <taxon>Granulosicoccaceae</taxon>
        <taxon>Granulosicoccus</taxon>
    </lineage>
</organism>
<dbReference type="PANTHER" id="PTHR33498:SF1">
    <property type="entry name" value="TRANSPOSASE FOR INSERTION SEQUENCE ELEMENT IS1557"/>
    <property type="match status" value="1"/>
</dbReference>
<evidence type="ECO:0000313" key="5">
    <source>
        <dbReference type="Proteomes" id="UP000250079"/>
    </source>
</evidence>
<dbReference type="InterPro" id="IPR002560">
    <property type="entry name" value="Transposase_DDE"/>
</dbReference>
<keyword evidence="5" id="KW-1185">Reference proteome</keyword>
<dbReference type="InterPro" id="IPR047951">
    <property type="entry name" value="Transpos_ISL3"/>
</dbReference>
<evidence type="ECO:0008006" key="6">
    <source>
        <dbReference type="Google" id="ProtNLM"/>
    </source>
</evidence>
<protein>
    <recommendedName>
        <fullName evidence="6">Transposase IS204/IS1001/IS1096/IS1165 DDE domain-containing protein</fullName>
    </recommendedName>
</protein>
<dbReference type="PANTHER" id="PTHR33498">
    <property type="entry name" value="TRANSPOSASE FOR INSERTION SEQUENCE ELEMENT IS1557"/>
    <property type="match status" value="1"/>
</dbReference>
<dbReference type="Proteomes" id="UP000250079">
    <property type="component" value="Chromosome"/>
</dbReference>
<dbReference type="KEGG" id="gai:IMCC3135_09995"/>
<dbReference type="InterPro" id="IPR032877">
    <property type="entry name" value="Transposase_HTH"/>
</dbReference>
<dbReference type="Pfam" id="PF13542">
    <property type="entry name" value="HTH_Tnp_ISL3"/>
    <property type="match status" value="1"/>
</dbReference>
<evidence type="ECO:0000259" key="3">
    <source>
        <dbReference type="Pfam" id="PF14690"/>
    </source>
</evidence>
<dbReference type="Pfam" id="PF14690">
    <property type="entry name" value="Zn_ribbon_ISL3"/>
    <property type="match status" value="1"/>
</dbReference>
<name>A0A2Z2NLQ6_9GAMM</name>
<feature type="domain" description="Transposase IS204/IS1001/IS1096/IS1165 DDE" evidence="1">
    <location>
        <begin position="159"/>
        <end position="396"/>
    </location>
</feature>
<evidence type="ECO:0000259" key="2">
    <source>
        <dbReference type="Pfam" id="PF13542"/>
    </source>
</evidence>